<gene>
    <name evidence="8" type="ORF">BHF68_00245</name>
</gene>
<feature type="transmembrane region" description="Helical" evidence="6">
    <location>
        <begin position="132"/>
        <end position="150"/>
    </location>
</feature>
<name>A0A1E5G4Q5_9FIRM</name>
<dbReference type="AlphaFoldDB" id="A0A1E5G4Q5"/>
<keyword evidence="9" id="KW-1185">Reference proteome</keyword>
<dbReference type="Gene3D" id="3.30.70.270">
    <property type="match status" value="1"/>
</dbReference>
<dbReference type="Pfam" id="PF07694">
    <property type="entry name" value="5TM-5TMR_LYT"/>
    <property type="match status" value="1"/>
</dbReference>
<dbReference type="InterPro" id="IPR050469">
    <property type="entry name" value="Diguanylate_Cyclase"/>
</dbReference>
<dbReference type="InterPro" id="IPR043128">
    <property type="entry name" value="Rev_trsase/Diguanyl_cyclase"/>
</dbReference>
<dbReference type="GO" id="GO:0005886">
    <property type="term" value="C:plasma membrane"/>
    <property type="evidence" value="ECO:0007669"/>
    <property type="project" value="UniProtKB-SubCell"/>
</dbReference>
<dbReference type="RefSeq" id="WP_069641649.1">
    <property type="nucleotide sequence ID" value="NZ_MIJE01000001.1"/>
</dbReference>
<dbReference type="CDD" id="cd01949">
    <property type="entry name" value="GGDEF"/>
    <property type="match status" value="1"/>
</dbReference>
<dbReference type="PROSITE" id="PS50887">
    <property type="entry name" value="GGDEF"/>
    <property type="match status" value="1"/>
</dbReference>
<keyword evidence="2" id="KW-1003">Cell membrane</keyword>
<dbReference type="InterPro" id="IPR029787">
    <property type="entry name" value="Nucleotide_cyclase"/>
</dbReference>
<dbReference type="Pfam" id="PF00990">
    <property type="entry name" value="GGDEF"/>
    <property type="match status" value="1"/>
</dbReference>
<feature type="domain" description="GGDEF" evidence="7">
    <location>
        <begin position="224"/>
        <end position="360"/>
    </location>
</feature>
<dbReference type="GO" id="GO:0043709">
    <property type="term" value="P:cell adhesion involved in single-species biofilm formation"/>
    <property type="evidence" value="ECO:0007669"/>
    <property type="project" value="TreeGrafter"/>
</dbReference>
<dbReference type="PANTHER" id="PTHR45138">
    <property type="entry name" value="REGULATORY COMPONENTS OF SENSORY TRANSDUCTION SYSTEM"/>
    <property type="match status" value="1"/>
</dbReference>
<keyword evidence="4 6" id="KW-1133">Transmembrane helix</keyword>
<evidence type="ECO:0000256" key="6">
    <source>
        <dbReference type="SAM" id="Phobius"/>
    </source>
</evidence>
<keyword evidence="5 6" id="KW-0472">Membrane</keyword>
<feature type="transmembrane region" description="Helical" evidence="6">
    <location>
        <begin position="67"/>
        <end position="90"/>
    </location>
</feature>
<dbReference type="SUPFAM" id="SSF55073">
    <property type="entry name" value="Nucleotide cyclase"/>
    <property type="match status" value="1"/>
</dbReference>
<comment type="subcellular location">
    <subcellularLocation>
        <location evidence="1">Cell membrane</location>
        <topology evidence="1">Multi-pass membrane protein</topology>
    </subcellularLocation>
</comment>
<evidence type="ECO:0000313" key="9">
    <source>
        <dbReference type="Proteomes" id="UP000094296"/>
    </source>
</evidence>
<evidence type="ECO:0000256" key="4">
    <source>
        <dbReference type="ARBA" id="ARBA00022989"/>
    </source>
</evidence>
<dbReference type="FunFam" id="3.30.70.270:FF:000001">
    <property type="entry name" value="Diguanylate cyclase domain protein"/>
    <property type="match status" value="1"/>
</dbReference>
<dbReference type="PANTHER" id="PTHR45138:SF9">
    <property type="entry name" value="DIGUANYLATE CYCLASE DGCM-RELATED"/>
    <property type="match status" value="1"/>
</dbReference>
<evidence type="ECO:0000256" key="3">
    <source>
        <dbReference type="ARBA" id="ARBA00022692"/>
    </source>
</evidence>
<dbReference type="SMART" id="SM00267">
    <property type="entry name" value="GGDEF"/>
    <property type="match status" value="1"/>
</dbReference>
<sequence length="360" mass="40398">MDKDIILNLALVISFLTISGLLSRNYNINASIKSKVYSGIAAGILGSLLMIFAIPYNDIILLDFRNFAVIIGAMYGGLVSSLAAATVIAINRVVFFDFNEAAIAGVVLIYIMAFVSGYIVKQKLSTFWKFNCMNIVNVLLYITTIFFITEDIKVAQDFMFKYAIYAFLGGIIVFFIADYIDRANKSYRLYKESAQVDFLTGLNNVRQFHKVLSEYVDNPKRADERMSLLLLDIDYFKTVNDTYGHLAGDIILKEFAKVLKNNTRPFDYVARVGGEEFAIILPECAKEQAIIVAERIRQAVEIHEFPISDLQNESVKINITVSIGVASYPDPIDDKNDLFKKADACLYNVKSAGRNRVTSC</sequence>
<evidence type="ECO:0000256" key="5">
    <source>
        <dbReference type="ARBA" id="ARBA00023136"/>
    </source>
</evidence>
<keyword evidence="3 6" id="KW-0812">Transmembrane</keyword>
<accession>A0A1E5G4Q5</accession>
<dbReference type="OrthoDB" id="9759607at2"/>
<evidence type="ECO:0000259" key="7">
    <source>
        <dbReference type="PROSITE" id="PS50887"/>
    </source>
</evidence>
<dbReference type="NCBIfam" id="TIGR00254">
    <property type="entry name" value="GGDEF"/>
    <property type="match status" value="1"/>
</dbReference>
<protein>
    <recommendedName>
        <fullName evidence="7">GGDEF domain-containing protein</fullName>
    </recommendedName>
</protein>
<dbReference type="Proteomes" id="UP000094296">
    <property type="component" value="Unassembled WGS sequence"/>
</dbReference>
<feature type="transmembrane region" description="Helical" evidence="6">
    <location>
        <begin position="5"/>
        <end position="24"/>
    </location>
</feature>
<dbReference type="GO" id="GO:0071555">
    <property type="term" value="P:cell wall organization"/>
    <property type="evidence" value="ECO:0007669"/>
    <property type="project" value="InterPro"/>
</dbReference>
<organism evidence="8 9">
    <name type="scientific">Desulfuribacillus alkaliarsenatis</name>
    <dbReference type="NCBI Taxonomy" id="766136"/>
    <lineage>
        <taxon>Bacteria</taxon>
        <taxon>Bacillati</taxon>
        <taxon>Bacillota</taxon>
        <taxon>Desulfuribacillia</taxon>
        <taxon>Desulfuribacillales</taxon>
        <taxon>Desulfuribacillaceae</taxon>
        <taxon>Desulfuribacillus</taxon>
    </lineage>
</organism>
<feature type="transmembrane region" description="Helical" evidence="6">
    <location>
        <begin position="162"/>
        <end position="180"/>
    </location>
</feature>
<feature type="transmembrane region" description="Helical" evidence="6">
    <location>
        <begin position="102"/>
        <end position="120"/>
    </location>
</feature>
<feature type="transmembrane region" description="Helical" evidence="6">
    <location>
        <begin position="36"/>
        <end position="55"/>
    </location>
</feature>
<comment type="caution">
    <text evidence="8">The sequence shown here is derived from an EMBL/GenBank/DDBJ whole genome shotgun (WGS) entry which is preliminary data.</text>
</comment>
<evidence type="ECO:0000313" key="8">
    <source>
        <dbReference type="EMBL" id="OEF98157.1"/>
    </source>
</evidence>
<dbReference type="GO" id="GO:1902201">
    <property type="term" value="P:negative regulation of bacterial-type flagellum-dependent cell motility"/>
    <property type="evidence" value="ECO:0007669"/>
    <property type="project" value="TreeGrafter"/>
</dbReference>
<dbReference type="InterPro" id="IPR000160">
    <property type="entry name" value="GGDEF_dom"/>
</dbReference>
<proteinExistence type="predicted"/>
<reference evidence="8 9" key="1">
    <citation type="submission" date="2016-09" db="EMBL/GenBank/DDBJ databases">
        <title>Draft genome sequence for the type strain of Desulfuribacillus alkaliarsenatis AHT28, an obligately anaerobic, sulfidogenic bacterium isolated from Russian soda lake sediments.</title>
        <authorList>
            <person name="Abin C.A."/>
            <person name="Hollibaugh J.T."/>
        </authorList>
    </citation>
    <scope>NUCLEOTIDE SEQUENCE [LARGE SCALE GENOMIC DNA]</scope>
    <source>
        <strain evidence="8 9">AHT28</strain>
    </source>
</reference>
<dbReference type="EMBL" id="MIJE01000001">
    <property type="protein sequence ID" value="OEF98157.1"/>
    <property type="molecule type" value="Genomic_DNA"/>
</dbReference>
<dbReference type="STRING" id="766136.BHF68_00245"/>
<evidence type="ECO:0000256" key="1">
    <source>
        <dbReference type="ARBA" id="ARBA00004651"/>
    </source>
</evidence>
<dbReference type="InterPro" id="IPR011620">
    <property type="entry name" value="Sig_transdc_His_kinase_LytS_TM"/>
</dbReference>
<dbReference type="GO" id="GO:0000155">
    <property type="term" value="F:phosphorelay sensor kinase activity"/>
    <property type="evidence" value="ECO:0007669"/>
    <property type="project" value="InterPro"/>
</dbReference>
<dbReference type="GO" id="GO:0052621">
    <property type="term" value="F:diguanylate cyclase activity"/>
    <property type="evidence" value="ECO:0007669"/>
    <property type="project" value="TreeGrafter"/>
</dbReference>
<evidence type="ECO:0000256" key="2">
    <source>
        <dbReference type="ARBA" id="ARBA00022475"/>
    </source>
</evidence>